<dbReference type="CDD" id="cd07185">
    <property type="entry name" value="OmpA_C-like"/>
    <property type="match status" value="1"/>
</dbReference>
<dbReference type="Gene3D" id="2.40.160.20">
    <property type="match status" value="1"/>
</dbReference>
<keyword evidence="9" id="KW-0998">Cell outer membrane</keyword>
<dbReference type="AlphaFoldDB" id="A0A5C7DLU2"/>
<keyword evidence="8 10" id="KW-0472">Membrane</keyword>
<keyword evidence="5 11" id="KW-0732">Signal</keyword>
<feature type="signal peptide" evidence="11">
    <location>
        <begin position="1"/>
        <end position="18"/>
    </location>
</feature>
<keyword evidence="2" id="KW-0813">Transport</keyword>
<evidence type="ECO:0000256" key="2">
    <source>
        <dbReference type="ARBA" id="ARBA00022448"/>
    </source>
</evidence>
<name>A0A5C7DLU2_9BACT</name>
<organism evidence="13 14">
    <name type="scientific">Campylobacter peloridis</name>
    <dbReference type="NCBI Taxonomy" id="488546"/>
    <lineage>
        <taxon>Bacteria</taxon>
        <taxon>Pseudomonadati</taxon>
        <taxon>Campylobacterota</taxon>
        <taxon>Epsilonproteobacteria</taxon>
        <taxon>Campylobacterales</taxon>
        <taxon>Campylobacteraceae</taxon>
        <taxon>Campylobacter</taxon>
    </lineage>
</organism>
<reference evidence="13 14" key="1">
    <citation type="submission" date="2019-07" db="EMBL/GenBank/DDBJ databases">
        <title>Rapid identification of Enteric Bacteria from Whole Genome Sequences (WGS) using Average Nucleotide Identity (ANI).</title>
        <authorList>
            <person name="Lane C."/>
        </authorList>
    </citation>
    <scope>NUCLEOTIDE SEQUENCE [LARGE SCALE GENOMIC DNA]</scope>
    <source>
        <strain evidence="13 14">2016D-0250</strain>
    </source>
</reference>
<keyword evidence="6" id="KW-0406">Ion transport</keyword>
<dbReference type="InterPro" id="IPR011250">
    <property type="entry name" value="OMP/PagP_B-barrel"/>
</dbReference>
<evidence type="ECO:0000256" key="1">
    <source>
        <dbReference type="ARBA" id="ARBA00004571"/>
    </source>
</evidence>
<dbReference type="PROSITE" id="PS51123">
    <property type="entry name" value="OMPA_2"/>
    <property type="match status" value="1"/>
</dbReference>
<protein>
    <submittedName>
        <fullName evidence="13">OmpA family protein</fullName>
    </submittedName>
</protein>
<evidence type="ECO:0000313" key="13">
    <source>
        <dbReference type="EMBL" id="TXE78309.1"/>
    </source>
</evidence>
<dbReference type="Pfam" id="PF00691">
    <property type="entry name" value="OmpA"/>
    <property type="match status" value="1"/>
</dbReference>
<dbReference type="RefSeq" id="WP_147576096.1">
    <property type="nucleotide sequence ID" value="NZ_VOWB01000092.1"/>
</dbReference>
<dbReference type="PANTHER" id="PTHR30329:SF21">
    <property type="entry name" value="LIPOPROTEIN YIAD-RELATED"/>
    <property type="match status" value="1"/>
</dbReference>
<comment type="subcellular location">
    <subcellularLocation>
        <location evidence="1">Cell outer membrane</location>
        <topology evidence="1">Multi-pass membrane protein</topology>
    </subcellularLocation>
</comment>
<keyword evidence="7" id="KW-0626">Porin</keyword>
<evidence type="ECO:0000259" key="12">
    <source>
        <dbReference type="PROSITE" id="PS51123"/>
    </source>
</evidence>
<dbReference type="PRINTS" id="PR01021">
    <property type="entry name" value="OMPADOMAIN"/>
</dbReference>
<proteinExistence type="predicted"/>
<evidence type="ECO:0000256" key="9">
    <source>
        <dbReference type="ARBA" id="ARBA00023237"/>
    </source>
</evidence>
<dbReference type="GO" id="GO:0006811">
    <property type="term" value="P:monoatomic ion transport"/>
    <property type="evidence" value="ECO:0007669"/>
    <property type="project" value="UniProtKB-KW"/>
</dbReference>
<dbReference type="SUPFAM" id="SSF103088">
    <property type="entry name" value="OmpA-like"/>
    <property type="match status" value="1"/>
</dbReference>
<gene>
    <name evidence="13" type="ORF">FPD46_08210</name>
</gene>
<dbReference type="GO" id="GO:0015288">
    <property type="term" value="F:porin activity"/>
    <property type="evidence" value="ECO:0007669"/>
    <property type="project" value="UniProtKB-KW"/>
</dbReference>
<sequence length="329" mass="36918">MRKIISLLGVATALFAFDASKIEITPTFNYTIPEGNLDLKNYGGVGLRFGYHYDNLWLDQAELGLEYYDNAKYNNPKDDTYTNTSVSRFYVNAIKGIDLANHVYLYGLLGTGYEYLSHGAYENKSGMFAQYGAGFKFALGEDLALRLEARDQIKFNNGEHNLISSVGLSFYFGDKAPKIPQTSTAKQIEEKPQVKQIEKSCPEPRKGALLDHIGCEKTIALEGHFGFDQVSINPEFAQKIHEVAKVLEENPQYYTILEGHTDNIGSKTYNQKLSLKRAKAVANELERSGVAKEKISTKGYGFDKPIASNDTKEGRAQNRRVEAKFFIKE</sequence>
<evidence type="ECO:0000256" key="3">
    <source>
        <dbReference type="ARBA" id="ARBA00022452"/>
    </source>
</evidence>
<dbReference type="InterPro" id="IPR006665">
    <property type="entry name" value="OmpA-like"/>
</dbReference>
<dbReference type="PANTHER" id="PTHR30329">
    <property type="entry name" value="STATOR ELEMENT OF FLAGELLAR MOTOR COMPLEX"/>
    <property type="match status" value="1"/>
</dbReference>
<dbReference type="EMBL" id="VOWB01000092">
    <property type="protein sequence ID" value="TXE78309.1"/>
    <property type="molecule type" value="Genomic_DNA"/>
</dbReference>
<evidence type="ECO:0000256" key="7">
    <source>
        <dbReference type="ARBA" id="ARBA00023114"/>
    </source>
</evidence>
<dbReference type="GO" id="GO:0046930">
    <property type="term" value="C:pore complex"/>
    <property type="evidence" value="ECO:0007669"/>
    <property type="project" value="UniProtKB-KW"/>
</dbReference>
<evidence type="ECO:0000256" key="6">
    <source>
        <dbReference type="ARBA" id="ARBA00023065"/>
    </source>
</evidence>
<keyword evidence="3" id="KW-1134">Transmembrane beta strand</keyword>
<evidence type="ECO:0000256" key="11">
    <source>
        <dbReference type="SAM" id="SignalP"/>
    </source>
</evidence>
<evidence type="ECO:0000256" key="8">
    <source>
        <dbReference type="ARBA" id="ARBA00023136"/>
    </source>
</evidence>
<evidence type="ECO:0000256" key="4">
    <source>
        <dbReference type="ARBA" id="ARBA00022692"/>
    </source>
</evidence>
<keyword evidence="4" id="KW-0812">Transmembrane</keyword>
<dbReference type="GO" id="GO:0009279">
    <property type="term" value="C:cell outer membrane"/>
    <property type="evidence" value="ECO:0007669"/>
    <property type="project" value="UniProtKB-SubCell"/>
</dbReference>
<dbReference type="Gene3D" id="3.30.1330.60">
    <property type="entry name" value="OmpA-like domain"/>
    <property type="match status" value="1"/>
</dbReference>
<comment type="caution">
    <text evidence="13">The sequence shown here is derived from an EMBL/GenBank/DDBJ whole genome shotgun (WGS) entry which is preliminary data.</text>
</comment>
<accession>A0A5C7DLU2</accession>
<dbReference type="SUPFAM" id="SSF56925">
    <property type="entry name" value="OMPA-like"/>
    <property type="match status" value="1"/>
</dbReference>
<dbReference type="InterPro" id="IPR027385">
    <property type="entry name" value="Beta-barrel_OMP"/>
</dbReference>
<feature type="chain" id="PRO_5023003182" evidence="11">
    <location>
        <begin position="19"/>
        <end position="329"/>
    </location>
</feature>
<dbReference type="InterPro" id="IPR036737">
    <property type="entry name" value="OmpA-like_sf"/>
</dbReference>
<dbReference type="InterPro" id="IPR050330">
    <property type="entry name" value="Bact_OuterMem_StrucFunc"/>
</dbReference>
<evidence type="ECO:0000256" key="10">
    <source>
        <dbReference type="PROSITE-ProRule" id="PRU00473"/>
    </source>
</evidence>
<dbReference type="Pfam" id="PF13505">
    <property type="entry name" value="OMP_b-brl"/>
    <property type="match status" value="1"/>
</dbReference>
<evidence type="ECO:0000313" key="14">
    <source>
        <dbReference type="Proteomes" id="UP000321310"/>
    </source>
</evidence>
<evidence type="ECO:0000256" key="5">
    <source>
        <dbReference type="ARBA" id="ARBA00022729"/>
    </source>
</evidence>
<dbReference type="InterPro" id="IPR006664">
    <property type="entry name" value="OMP_bac"/>
</dbReference>
<dbReference type="Proteomes" id="UP000321310">
    <property type="component" value="Unassembled WGS sequence"/>
</dbReference>
<feature type="domain" description="OmpA-like" evidence="12">
    <location>
        <begin position="214"/>
        <end position="329"/>
    </location>
</feature>